<dbReference type="OrthoDB" id="4160516at2759"/>
<sequence>MASIGMSASLDSVLHVATQIAQLSCIYPCDAQVPQKTQKQYLQDVSALIEALACMKQTVTLETELSRLSVSRLPSSDDGILAEGY</sequence>
<dbReference type="KEGG" id="act:ACLA_063380"/>
<evidence type="ECO:0000313" key="1">
    <source>
        <dbReference type="EMBL" id="EAW12371.1"/>
    </source>
</evidence>
<dbReference type="Proteomes" id="UP000006701">
    <property type="component" value="Unassembled WGS sequence"/>
</dbReference>
<evidence type="ECO:0000313" key="2">
    <source>
        <dbReference type="Proteomes" id="UP000006701"/>
    </source>
</evidence>
<keyword evidence="2" id="KW-1185">Reference proteome</keyword>
<protein>
    <submittedName>
        <fullName evidence="1">Uncharacterized protein</fullName>
    </submittedName>
</protein>
<dbReference type="GeneID" id="4705986"/>
<name>A1CCW4_ASPCL</name>
<organism evidence="1 2">
    <name type="scientific">Aspergillus clavatus (strain ATCC 1007 / CBS 513.65 / DSM 816 / NCTC 3887 / NRRL 1 / QM 1276 / 107)</name>
    <dbReference type="NCBI Taxonomy" id="344612"/>
    <lineage>
        <taxon>Eukaryota</taxon>
        <taxon>Fungi</taxon>
        <taxon>Dikarya</taxon>
        <taxon>Ascomycota</taxon>
        <taxon>Pezizomycotina</taxon>
        <taxon>Eurotiomycetes</taxon>
        <taxon>Eurotiomycetidae</taxon>
        <taxon>Eurotiales</taxon>
        <taxon>Aspergillaceae</taxon>
        <taxon>Aspergillus</taxon>
        <taxon>Aspergillus subgen. Fumigati</taxon>
    </lineage>
</organism>
<dbReference type="VEuPathDB" id="FungiDB:ACLA_063380"/>
<gene>
    <name evidence="1" type="ORF">ACLA_063380</name>
</gene>
<accession>A1CCW4</accession>
<dbReference type="HOGENOM" id="CLU_2512215_0_0_1"/>
<reference evidence="1 2" key="1">
    <citation type="journal article" date="2008" name="PLoS Genet.">
        <title>Genomic islands in the pathogenic filamentous fungus Aspergillus fumigatus.</title>
        <authorList>
            <person name="Fedorova N.D."/>
            <person name="Khaldi N."/>
            <person name="Joardar V.S."/>
            <person name="Maiti R."/>
            <person name="Amedeo P."/>
            <person name="Anderson M.J."/>
            <person name="Crabtree J."/>
            <person name="Silva J.C."/>
            <person name="Badger J.H."/>
            <person name="Albarraq A."/>
            <person name="Angiuoli S."/>
            <person name="Bussey H."/>
            <person name="Bowyer P."/>
            <person name="Cotty P.J."/>
            <person name="Dyer P.S."/>
            <person name="Egan A."/>
            <person name="Galens K."/>
            <person name="Fraser-Liggett C.M."/>
            <person name="Haas B.J."/>
            <person name="Inman J.M."/>
            <person name="Kent R."/>
            <person name="Lemieux S."/>
            <person name="Malavazi I."/>
            <person name="Orvis J."/>
            <person name="Roemer T."/>
            <person name="Ronning C.M."/>
            <person name="Sundaram J.P."/>
            <person name="Sutton G."/>
            <person name="Turner G."/>
            <person name="Venter J.C."/>
            <person name="White O.R."/>
            <person name="Whitty B.R."/>
            <person name="Youngman P."/>
            <person name="Wolfe K.H."/>
            <person name="Goldman G.H."/>
            <person name="Wortman J.R."/>
            <person name="Jiang B."/>
            <person name="Denning D.W."/>
            <person name="Nierman W.C."/>
        </authorList>
    </citation>
    <scope>NUCLEOTIDE SEQUENCE [LARGE SCALE GENOMIC DNA]</scope>
    <source>
        <strain evidence="2">ATCC 1007 / CBS 513.65 / DSM 816 / NCTC 3887 / NRRL 1</strain>
    </source>
</reference>
<dbReference type="AlphaFoldDB" id="A1CCW4"/>
<dbReference type="EMBL" id="DS027050">
    <property type="protein sequence ID" value="EAW12371.1"/>
    <property type="molecule type" value="Genomic_DNA"/>
</dbReference>
<dbReference type="RefSeq" id="XP_001273797.1">
    <property type="nucleotide sequence ID" value="XM_001273796.1"/>
</dbReference>
<proteinExistence type="predicted"/>